<protein>
    <submittedName>
        <fullName evidence="2 3">Transmembrane protein</fullName>
    </submittedName>
</protein>
<evidence type="ECO:0000313" key="2">
    <source>
        <dbReference type="WBParaSite" id="MCU_011519-RC"/>
    </source>
</evidence>
<evidence type="ECO:0000313" key="3">
    <source>
        <dbReference type="WBParaSite" id="MCU_011519-RD"/>
    </source>
</evidence>
<reference evidence="2 3" key="1">
    <citation type="submission" date="2019-11" db="UniProtKB">
        <authorList>
            <consortium name="WormBaseParasite"/>
        </authorList>
    </citation>
    <scope>IDENTIFICATION</scope>
</reference>
<sequence length="69" mass="7734">MDFNASEPIVTHNYTDLMNRTIQNSTNIMSNKLLFLETKSAQAFAGLMSFAAVLISGHHIYLHLTNYTA</sequence>
<keyword evidence="1" id="KW-1133">Transmembrane helix</keyword>
<accession>A0A5K3FXJ3</accession>
<name>A0A5K3FXJ3_MESCO</name>
<dbReference type="WBParaSite" id="MCU_011519-RC">
    <property type="protein sequence ID" value="MCU_011519-RC"/>
    <property type="gene ID" value="MCU_011519"/>
</dbReference>
<keyword evidence="1" id="KW-0472">Membrane</keyword>
<feature type="transmembrane region" description="Helical" evidence="1">
    <location>
        <begin position="43"/>
        <end position="64"/>
    </location>
</feature>
<keyword evidence="1" id="KW-0812">Transmembrane</keyword>
<evidence type="ECO:0000256" key="1">
    <source>
        <dbReference type="SAM" id="Phobius"/>
    </source>
</evidence>
<dbReference type="AlphaFoldDB" id="A0A5K3FXJ3"/>
<dbReference type="WBParaSite" id="MCU_011519-RD">
    <property type="protein sequence ID" value="MCU_011519-RD"/>
    <property type="gene ID" value="MCU_011519"/>
</dbReference>
<proteinExistence type="predicted"/>
<organism evidence="3">
    <name type="scientific">Mesocestoides corti</name>
    <name type="common">Flatworm</name>
    <dbReference type="NCBI Taxonomy" id="53468"/>
    <lineage>
        <taxon>Eukaryota</taxon>
        <taxon>Metazoa</taxon>
        <taxon>Spiralia</taxon>
        <taxon>Lophotrochozoa</taxon>
        <taxon>Platyhelminthes</taxon>
        <taxon>Cestoda</taxon>
        <taxon>Eucestoda</taxon>
        <taxon>Cyclophyllidea</taxon>
        <taxon>Mesocestoididae</taxon>
        <taxon>Mesocestoides</taxon>
    </lineage>
</organism>